<gene>
    <name evidence="1" type="ORF">Pan54_40630</name>
</gene>
<dbReference type="OrthoDB" id="280843at2"/>
<dbReference type="Proteomes" id="UP000316095">
    <property type="component" value="Unassembled WGS sequence"/>
</dbReference>
<accession>A0A5C5XK46</accession>
<sequence>MRLAVNQADYYCPNCNHFVVGERIETVSALEQEINDIENAPQSRRRMLAEVIGNIPQQIAELHIRIKWRKNRRSPPKCLHCGCADILLIPDRKEFNHPETGKRMKRSGNGFASTAEWFATYTPEGDQIESSNK</sequence>
<proteinExistence type="predicted"/>
<dbReference type="RefSeq" id="WP_146505074.1">
    <property type="nucleotide sequence ID" value="NZ_SJPG01000001.1"/>
</dbReference>
<dbReference type="EMBL" id="SJPG01000001">
    <property type="protein sequence ID" value="TWT63310.1"/>
    <property type="molecule type" value="Genomic_DNA"/>
</dbReference>
<dbReference type="AlphaFoldDB" id="A0A5C5XK46"/>
<evidence type="ECO:0000313" key="2">
    <source>
        <dbReference type="Proteomes" id="UP000316095"/>
    </source>
</evidence>
<protein>
    <submittedName>
        <fullName evidence="1">Uncharacterized protein</fullName>
    </submittedName>
</protein>
<keyword evidence="2" id="KW-1185">Reference proteome</keyword>
<evidence type="ECO:0000313" key="1">
    <source>
        <dbReference type="EMBL" id="TWT63310.1"/>
    </source>
</evidence>
<organism evidence="1 2">
    <name type="scientific">Rubinisphaera italica</name>
    <dbReference type="NCBI Taxonomy" id="2527969"/>
    <lineage>
        <taxon>Bacteria</taxon>
        <taxon>Pseudomonadati</taxon>
        <taxon>Planctomycetota</taxon>
        <taxon>Planctomycetia</taxon>
        <taxon>Planctomycetales</taxon>
        <taxon>Planctomycetaceae</taxon>
        <taxon>Rubinisphaera</taxon>
    </lineage>
</organism>
<name>A0A5C5XK46_9PLAN</name>
<comment type="caution">
    <text evidence="1">The sequence shown here is derived from an EMBL/GenBank/DDBJ whole genome shotgun (WGS) entry which is preliminary data.</text>
</comment>
<reference evidence="1 2" key="1">
    <citation type="submission" date="2019-02" db="EMBL/GenBank/DDBJ databases">
        <title>Deep-cultivation of Planctomycetes and their phenomic and genomic characterization uncovers novel biology.</title>
        <authorList>
            <person name="Wiegand S."/>
            <person name="Jogler M."/>
            <person name="Boedeker C."/>
            <person name="Pinto D."/>
            <person name="Vollmers J."/>
            <person name="Rivas-Marin E."/>
            <person name="Kohn T."/>
            <person name="Peeters S.H."/>
            <person name="Heuer A."/>
            <person name="Rast P."/>
            <person name="Oberbeckmann S."/>
            <person name="Bunk B."/>
            <person name="Jeske O."/>
            <person name="Meyerdierks A."/>
            <person name="Storesund J.E."/>
            <person name="Kallscheuer N."/>
            <person name="Luecker S."/>
            <person name="Lage O.M."/>
            <person name="Pohl T."/>
            <person name="Merkel B.J."/>
            <person name="Hornburger P."/>
            <person name="Mueller R.-W."/>
            <person name="Bruemmer F."/>
            <person name="Labrenz M."/>
            <person name="Spormann A.M."/>
            <person name="Op Den Camp H."/>
            <person name="Overmann J."/>
            <person name="Amann R."/>
            <person name="Jetten M.S.M."/>
            <person name="Mascher T."/>
            <person name="Medema M.H."/>
            <person name="Devos D.P."/>
            <person name="Kaster A.-K."/>
            <person name="Ovreas L."/>
            <person name="Rohde M."/>
            <person name="Galperin M.Y."/>
            <person name="Jogler C."/>
        </authorList>
    </citation>
    <scope>NUCLEOTIDE SEQUENCE [LARGE SCALE GENOMIC DNA]</scope>
    <source>
        <strain evidence="1 2">Pan54</strain>
    </source>
</reference>